<reference evidence="1 2" key="1">
    <citation type="journal article" date="2023" name="Sci. Data">
        <title>Genome assembly of the Korean intertidal mud-creeper Batillaria attramentaria.</title>
        <authorList>
            <person name="Patra A.K."/>
            <person name="Ho P.T."/>
            <person name="Jun S."/>
            <person name="Lee S.J."/>
            <person name="Kim Y."/>
            <person name="Won Y.J."/>
        </authorList>
    </citation>
    <scope>NUCLEOTIDE SEQUENCE [LARGE SCALE GENOMIC DNA]</scope>
    <source>
        <strain evidence="1">Wonlab-2016</strain>
    </source>
</reference>
<dbReference type="EMBL" id="JACVVK020000080">
    <property type="protein sequence ID" value="KAK7494795.1"/>
    <property type="molecule type" value="Genomic_DNA"/>
</dbReference>
<dbReference type="Proteomes" id="UP001519460">
    <property type="component" value="Unassembled WGS sequence"/>
</dbReference>
<organism evidence="1 2">
    <name type="scientific">Batillaria attramentaria</name>
    <dbReference type="NCBI Taxonomy" id="370345"/>
    <lineage>
        <taxon>Eukaryota</taxon>
        <taxon>Metazoa</taxon>
        <taxon>Spiralia</taxon>
        <taxon>Lophotrochozoa</taxon>
        <taxon>Mollusca</taxon>
        <taxon>Gastropoda</taxon>
        <taxon>Caenogastropoda</taxon>
        <taxon>Sorbeoconcha</taxon>
        <taxon>Cerithioidea</taxon>
        <taxon>Batillariidae</taxon>
        <taxon>Batillaria</taxon>
    </lineage>
</organism>
<sequence length="178" mass="19497">MKAWHDSDCVRHKCLVSVAKSQTCVKEDNLRTAKYEPSLMRITYLVFAGYHGAIVRGCLSQVSSVIQSGLCQGRGSSVDLPGLAREKIPFLLTRESNSGPGQRDSPTPLPLGNVLCVSRDFSLLETTVGVLLCKVSHQDARLEIRPSSLFYPLSLRRRPNTLISCLSLLALIATGQQL</sequence>
<comment type="caution">
    <text evidence="1">The sequence shown here is derived from an EMBL/GenBank/DDBJ whole genome shotgun (WGS) entry which is preliminary data.</text>
</comment>
<evidence type="ECO:0000313" key="2">
    <source>
        <dbReference type="Proteomes" id="UP001519460"/>
    </source>
</evidence>
<evidence type="ECO:0000313" key="1">
    <source>
        <dbReference type="EMBL" id="KAK7494795.1"/>
    </source>
</evidence>
<dbReference type="AlphaFoldDB" id="A0ABD0L657"/>
<name>A0ABD0L657_9CAEN</name>
<accession>A0ABD0L657</accession>
<gene>
    <name evidence="1" type="ORF">BaRGS_00013922</name>
</gene>
<keyword evidence="2" id="KW-1185">Reference proteome</keyword>
<proteinExistence type="predicted"/>
<protein>
    <submittedName>
        <fullName evidence="1">Uncharacterized protein</fullName>
    </submittedName>
</protein>